<evidence type="ECO:0000313" key="9">
    <source>
        <dbReference type="EMBL" id="OLY80371.1"/>
    </source>
</evidence>
<dbReference type="InterPro" id="IPR036196">
    <property type="entry name" value="Ptyr_pPase_sf"/>
</dbReference>
<evidence type="ECO:0000256" key="3">
    <source>
        <dbReference type="ARBA" id="ARBA00022490"/>
    </source>
</evidence>
<keyword evidence="4" id="KW-0378">Hydrolase</keyword>
<evidence type="ECO:0000256" key="7">
    <source>
        <dbReference type="PIRSR" id="PIRSR617867-1"/>
    </source>
</evidence>
<comment type="catalytic activity">
    <reaction evidence="6">
        <text>O-phospho-L-tyrosyl-[protein] + H2O = L-tyrosyl-[protein] + phosphate</text>
        <dbReference type="Rhea" id="RHEA:10684"/>
        <dbReference type="Rhea" id="RHEA-COMP:10136"/>
        <dbReference type="Rhea" id="RHEA-COMP:20101"/>
        <dbReference type="ChEBI" id="CHEBI:15377"/>
        <dbReference type="ChEBI" id="CHEBI:43474"/>
        <dbReference type="ChEBI" id="CHEBI:46858"/>
        <dbReference type="ChEBI" id="CHEBI:61978"/>
        <dbReference type="EC" id="3.1.3.48"/>
    </reaction>
</comment>
<evidence type="ECO:0000256" key="6">
    <source>
        <dbReference type="ARBA" id="ARBA00051722"/>
    </source>
</evidence>
<evidence type="ECO:0000256" key="2">
    <source>
        <dbReference type="ARBA" id="ARBA00011063"/>
    </source>
</evidence>
<evidence type="ECO:0000256" key="4">
    <source>
        <dbReference type="ARBA" id="ARBA00022801"/>
    </source>
</evidence>
<dbReference type="Pfam" id="PF01451">
    <property type="entry name" value="LMWPc"/>
    <property type="match status" value="1"/>
</dbReference>
<dbReference type="GO" id="GO:0004726">
    <property type="term" value="F:non-membrane spanning protein tyrosine phosphatase activity"/>
    <property type="evidence" value="ECO:0007669"/>
    <property type="project" value="InterPro"/>
</dbReference>
<dbReference type="GO" id="GO:0003993">
    <property type="term" value="F:acid phosphatase activity"/>
    <property type="evidence" value="ECO:0007669"/>
    <property type="project" value="InterPro"/>
</dbReference>
<protein>
    <submittedName>
        <fullName evidence="9">Low molecular weight phosphotyrosine protein phosphatase</fullName>
    </submittedName>
</protein>
<keyword evidence="3" id="KW-0963">Cytoplasm</keyword>
<gene>
    <name evidence="9" type="ORF">AYI68_g5537</name>
</gene>
<dbReference type="InterPro" id="IPR002115">
    <property type="entry name" value="Tyr_Pase_low_mol_wt_mml"/>
</dbReference>
<dbReference type="EMBL" id="LSSL01003541">
    <property type="protein sequence ID" value="OLY80371.1"/>
    <property type="molecule type" value="Genomic_DNA"/>
</dbReference>
<evidence type="ECO:0000256" key="5">
    <source>
        <dbReference type="ARBA" id="ARBA00022912"/>
    </source>
</evidence>
<feature type="active site" description="Proton donor" evidence="7">
    <location>
        <position position="107"/>
    </location>
</feature>
<comment type="caution">
    <text evidence="9">The sequence shown here is derived from an EMBL/GenBank/DDBJ whole genome shotgun (WGS) entry which is preliminary data.</text>
</comment>
<keyword evidence="5" id="KW-0904">Protein phosphatase</keyword>
<reference evidence="9 10" key="1">
    <citation type="journal article" date="2016" name="Mol. Biol. Evol.">
        <title>Genome-Wide Survey of Gut Fungi (Harpellales) Reveals the First Horizontally Transferred Ubiquitin Gene from a Mosquito Host.</title>
        <authorList>
            <person name="Wang Y."/>
            <person name="White M.M."/>
            <person name="Kvist S."/>
            <person name="Moncalvo J.M."/>
        </authorList>
    </citation>
    <scope>NUCLEOTIDE SEQUENCE [LARGE SCALE GENOMIC DNA]</scope>
    <source>
        <strain evidence="9 10">ALG-7-W6</strain>
    </source>
</reference>
<dbReference type="OrthoDB" id="3388at2759"/>
<feature type="domain" description="Phosphotyrosine protein phosphatase I" evidence="8">
    <location>
        <begin position="1"/>
        <end position="133"/>
    </location>
</feature>
<comment type="subcellular location">
    <subcellularLocation>
        <location evidence="1">Cytoplasm</location>
    </subcellularLocation>
</comment>
<dbReference type="SMART" id="SM00226">
    <property type="entry name" value="LMWPc"/>
    <property type="match status" value="1"/>
</dbReference>
<dbReference type="PRINTS" id="PR00720">
    <property type="entry name" value="MAMMALPTPASE"/>
</dbReference>
<evidence type="ECO:0000256" key="1">
    <source>
        <dbReference type="ARBA" id="ARBA00004496"/>
    </source>
</evidence>
<dbReference type="InterPro" id="IPR023485">
    <property type="entry name" value="Ptyr_pPase"/>
</dbReference>
<dbReference type="InterPro" id="IPR050438">
    <property type="entry name" value="LMW_PTPase"/>
</dbReference>
<evidence type="ECO:0000259" key="8">
    <source>
        <dbReference type="SMART" id="SM00226"/>
    </source>
</evidence>
<organism evidence="9 10">
    <name type="scientific">Smittium mucronatum</name>
    <dbReference type="NCBI Taxonomy" id="133383"/>
    <lineage>
        <taxon>Eukaryota</taxon>
        <taxon>Fungi</taxon>
        <taxon>Fungi incertae sedis</taxon>
        <taxon>Zoopagomycota</taxon>
        <taxon>Kickxellomycotina</taxon>
        <taxon>Harpellomycetes</taxon>
        <taxon>Harpellales</taxon>
        <taxon>Legeriomycetaceae</taxon>
        <taxon>Smittium</taxon>
    </lineage>
</organism>
<comment type="similarity">
    <text evidence="2">Belongs to the low molecular weight phosphotyrosine protein phosphatase family.</text>
</comment>
<accession>A0A1R0GU18</accession>
<dbReference type="PRINTS" id="PR00719">
    <property type="entry name" value="LMWPTPASE"/>
</dbReference>
<dbReference type="STRING" id="133383.A0A1R0GU18"/>
<dbReference type="Gene3D" id="3.40.50.2300">
    <property type="match status" value="1"/>
</dbReference>
<dbReference type="CDD" id="cd16343">
    <property type="entry name" value="LMWPTP"/>
    <property type="match status" value="1"/>
</dbReference>
<dbReference type="AlphaFoldDB" id="A0A1R0GU18"/>
<keyword evidence="10" id="KW-1185">Reference proteome</keyword>
<sequence>MAEAVFSSVVKERGMASEFNIDSAGTSSFHIGSNPDSRSKATCQKHGVPMKHKGRQIKQHDFTSFDYILCMDESNLQNLLSMKPRGSKSVVKLFGDFDPKGERIIEDPYYGGPEGFEHNFDQVSRCSEGFLEYLEGSN</sequence>
<name>A0A1R0GU18_9FUNG</name>
<dbReference type="InterPro" id="IPR017867">
    <property type="entry name" value="Tyr_phospatase_low_mol_wt"/>
</dbReference>
<evidence type="ECO:0000313" key="10">
    <source>
        <dbReference type="Proteomes" id="UP000187455"/>
    </source>
</evidence>
<dbReference type="PANTHER" id="PTHR11717:SF7">
    <property type="entry name" value="LOW MOLECULAR WEIGHT PHOSPHOTYROSINE PROTEIN PHOSPHATASE"/>
    <property type="match status" value="1"/>
</dbReference>
<dbReference type="PANTHER" id="PTHR11717">
    <property type="entry name" value="LOW MOLECULAR WEIGHT PROTEIN TYROSINE PHOSPHATASE"/>
    <property type="match status" value="1"/>
</dbReference>
<dbReference type="SUPFAM" id="SSF52788">
    <property type="entry name" value="Phosphotyrosine protein phosphatases I"/>
    <property type="match status" value="1"/>
</dbReference>
<dbReference type="GO" id="GO:0005737">
    <property type="term" value="C:cytoplasm"/>
    <property type="evidence" value="ECO:0007669"/>
    <property type="project" value="UniProtKB-SubCell"/>
</dbReference>
<proteinExistence type="inferred from homology"/>
<dbReference type="FunFam" id="3.40.50.2300:FF:000105">
    <property type="entry name" value="Low molecular weight phosphotyrosine protein"/>
    <property type="match status" value="1"/>
</dbReference>
<dbReference type="Proteomes" id="UP000187455">
    <property type="component" value="Unassembled WGS sequence"/>
</dbReference>